<keyword evidence="3" id="KW-1185">Reference proteome</keyword>
<dbReference type="RefSeq" id="WP_204518941.1">
    <property type="nucleotide sequence ID" value="NZ_BAABIN010000012.1"/>
</dbReference>
<accession>A0A938Y0R9</accession>
<dbReference type="Proteomes" id="UP000717624">
    <property type="component" value="Unassembled WGS sequence"/>
</dbReference>
<evidence type="ECO:0000313" key="3">
    <source>
        <dbReference type="Proteomes" id="UP000717624"/>
    </source>
</evidence>
<protein>
    <submittedName>
        <fullName evidence="2">Uncharacterized protein</fullName>
    </submittedName>
</protein>
<organism evidence="2 3">
    <name type="scientific">Brevibacillus fulvus</name>
    <dbReference type="NCBI Taxonomy" id="1125967"/>
    <lineage>
        <taxon>Bacteria</taxon>
        <taxon>Bacillati</taxon>
        <taxon>Bacillota</taxon>
        <taxon>Bacilli</taxon>
        <taxon>Bacillales</taxon>
        <taxon>Paenibacillaceae</taxon>
        <taxon>Brevibacillus</taxon>
    </lineage>
</organism>
<feature type="compositionally biased region" description="Basic residues" evidence="1">
    <location>
        <begin position="1"/>
        <end position="12"/>
    </location>
</feature>
<reference evidence="2" key="1">
    <citation type="submission" date="2021-01" db="EMBL/GenBank/DDBJ databases">
        <title>Genomic Encyclopedia of Type Strains, Phase IV (KMG-IV): sequencing the most valuable type-strain genomes for metagenomic binning, comparative biology and taxonomic classification.</title>
        <authorList>
            <person name="Goeker M."/>
        </authorList>
    </citation>
    <scope>NUCLEOTIDE SEQUENCE</scope>
    <source>
        <strain evidence="2">DSM 25523</strain>
    </source>
</reference>
<feature type="region of interest" description="Disordered" evidence="1">
    <location>
        <begin position="94"/>
        <end position="120"/>
    </location>
</feature>
<evidence type="ECO:0000313" key="2">
    <source>
        <dbReference type="EMBL" id="MBM7591215.1"/>
    </source>
</evidence>
<proteinExistence type="predicted"/>
<dbReference type="AlphaFoldDB" id="A0A938Y0R9"/>
<dbReference type="EMBL" id="JAFBEB010000010">
    <property type="protein sequence ID" value="MBM7591215.1"/>
    <property type="molecule type" value="Genomic_DNA"/>
</dbReference>
<evidence type="ECO:0000256" key="1">
    <source>
        <dbReference type="SAM" id="MobiDB-lite"/>
    </source>
</evidence>
<sequence>MSSSRKQRRHEKRLAERQARKTHLTPQQAQQVSQEAYNTGWTDGAHYANMRICMELQDTVTKAMQQVKGIGAKRIEEVHKNILALLEERMKEIESERIGQGLREPGRNEPGDNRNQPHNG</sequence>
<name>A0A938Y0R9_9BACL</name>
<gene>
    <name evidence="2" type="ORF">JOD01_002842</name>
</gene>
<feature type="compositionally biased region" description="Polar residues" evidence="1">
    <location>
        <begin position="24"/>
        <end position="35"/>
    </location>
</feature>
<comment type="caution">
    <text evidence="2">The sequence shown here is derived from an EMBL/GenBank/DDBJ whole genome shotgun (WGS) entry which is preliminary data.</text>
</comment>
<feature type="region of interest" description="Disordered" evidence="1">
    <location>
        <begin position="1"/>
        <end position="35"/>
    </location>
</feature>